<feature type="compositionally biased region" description="Acidic residues" evidence="1">
    <location>
        <begin position="541"/>
        <end position="553"/>
    </location>
</feature>
<feature type="signal peptide" evidence="2">
    <location>
        <begin position="1"/>
        <end position="30"/>
    </location>
</feature>
<feature type="chain" id="PRO_5045191052" evidence="2">
    <location>
        <begin position="31"/>
        <end position="1248"/>
    </location>
</feature>
<dbReference type="Proteomes" id="UP001301442">
    <property type="component" value="Chromosome"/>
</dbReference>
<feature type="region of interest" description="Disordered" evidence="1">
    <location>
        <begin position="1101"/>
        <end position="1227"/>
    </location>
</feature>
<feature type="compositionally biased region" description="Acidic residues" evidence="1">
    <location>
        <begin position="640"/>
        <end position="664"/>
    </location>
</feature>
<dbReference type="InterPro" id="IPR028974">
    <property type="entry name" value="TSP_type-3_rpt"/>
</dbReference>
<name>A0ABZ0GL34_9GAMM</name>
<feature type="compositionally biased region" description="Acidic residues" evidence="1">
    <location>
        <begin position="602"/>
        <end position="632"/>
    </location>
</feature>
<dbReference type="InterPro" id="IPR013783">
    <property type="entry name" value="Ig-like_fold"/>
</dbReference>
<feature type="compositionally biased region" description="Acidic residues" evidence="1">
    <location>
        <begin position="570"/>
        <end position="584"/>
    </location>
</feature>
<dbReference type="EMBL" id="CP136600">
    <property type="protein sequence ID" value="WOH36579.1"/>
    <property type="molecule type" value="Genomic_DNA"/>
</dbReference>
<dbReference type="RefSeq" id="WP_348395390.1">
    <property type="nucleotide sequence ID" value="NZ_CP136600.1"/>
</dbReference>
<proteinExistence type="predicted"/>
<sequence length="1248" mass="129686">MMTKRITAKPSKIALAIASLYLTGAATAHAATVVTDMVNSGDTCNWSDNACWHGGVAPSADNADNIGILGNDIVTFDLASPLSIGPLDVGSKTGKIDGNFPEHAGVSGELIIPAAANLTMQQINVSYAGTAAIPGDVTYDSAGNELTRATSKINQTGGAVKVNATLTTNVKKGTVVVTKGSLTLGGNGINIDTDADTVADTFVVTSDGQYNISSGSLALTSGQSTLRSGGTLNVSGDAIVNLLAMRSAGGIQISGSDATVNFAGLKVAAVEGGNYPEASIQFNLSETGISPIAISAKSLADIQQDSGLDFSELTTPFDPTTHDGNAAICNSNITVDGSSYTGGAVTLPLITADAFIANSVCDVKDGVVIDPEAEIDLANYKVEPKSISITGFDENSYVVSTTQTTTALTLNITPNAPTIVSFASPLAQAELNVDEQVSLSVEVTDADGIEDVTKVEFFDGETLISAATLQGDNLTFSADWTPTIAEFGERTIYAVATDSKGSTTTQTITVNVVDNNAADEDGDGVPDELDKFPTDISASVDSDDDGYPDEYNDDCDQTCQDSSTLTIDAFPEDETENTDTDADGTGDNSDYYPTDPEKWQDDVTDSDGDNTPDLYDEFPSDPNESVDTDGDGTGDNADAFPEDETEDTDTDGDGVGDNSDDYPEDPSKSKNLRGDNPKDFAVTEALAEAYAIPADVTSVNIAKDVVIDCQRPDDTNLPCISGGADVLSSLYILNEGSIEVTDGDDRTAARAINLDSATGLTIYGLTNSGVNSKIRSNDSAIRLDNVTVTNGIVNQGLISTGHTSNKITYIRSGIEITSSDGSFTSVIGGITNSGTIEYLDEKGGTIAGYSIRLGHESKENYTHSVDFIDNSGTITGDLSTAMGATIDSITNSGTINGHVGTLKSTQGKAAKKVYVIDNHGNATSPIGDPIEDYVDAYYPSVTINSVTNSGVISGVLAFGADTGGTYTTNGGTVGSIRHTSSIIVEGTAQTTSTINSDLDFAGELTFNVTNSSVAAKDVSDTPMLAINGNANLADSTLVINPTGAAFAEGTGFTLLSVNSTDGGNTPGTLLEQFSAKIIEAGGTYFEITLSEDGTALIATSIDGKDTDGDGVPDAADYYPDDNSKWEDDVTDTDSDGTPDLYDAFPQDAAETKDSDGDEVGDNADYYPNDASKWQDDVTDTDGDGTPDLFDTFPQDATETIDSDEDGVGDNADKFPFDSTRTEKTDTSSGSFGYLLGLLAFIRVFARKK</sequence>
<keyword evidence="2" id="KW-0732">Signal</keyword>
<evidence type="ECO:0000313" key="4">
    <source>
        <dbReference type="Proteomes" id="UP001301442"/>
    </source>
</evidence>
<protein>
    <submittedName>
        <fullName evidence="3">Ig-like domain-containing protein</fullName>
    </submittedName>
</protein>
<dbReference type="Pfam" id="PF17957">
    <property type="entry name" value="Big_7"/>
    <property type="match status" value="1"/>
</dbReference>
<dbReference type="InterPro" id="IPR015919">
    <property type="entry name" value="Cadherin-like_sf"/>
</dbReference>
<evidence type="ECO:0000313" key="3">
    <source>
        <dbReference type="EMBL" id="WOH36579.1"/>
    </source>
</evidence>
<evidence type="ECO:0000256" key="1">
    <source>
        <dbReference type="SAM" id="MobiDB-lite"/>
    </source>
</evidence>
<feature type="compositionally biased region" description="Basic and acidic residues" evidence="1">
    <location>
        <begin position="1210"/>
        <end position="1225"/>
    </location>
</feature>
<evidence type="ECO:0000256" key="2">
    <source>
        <dbReference type="SAM" id="SignalP"/>
    </source>
</evidence>
<reference evidence="3 4" key="1">
    <citation type="submission" date="2023-09" db="EMBL/GenBank/DDBJ databases">
        <authorList>
            <person name="Qi X."/>
        </authorList>
    </citation>
    <scope>NUCLEOTIDE SEQUENCE [LARGE SCALE GENOMIC DNA]</scope>
    <source>
        <strain evidence="3 4">S1-1</strain>
    </source>
</reference>
<feature type="compositionally biased region" description="Acidic residues" evidence="1">
    <location>
        <begin position="517"/>
        <end position="527"/>
    </location>
</feature>
<organism evidence="3 4">
    <name type="scientific">Thalassotalea fonticola</name>
    <dbReference type="NCBI Taxonomy" id="3065649"/>
    <lineage>
        <taxon>Bacteria</taxon>
        <taxon>Pseudomonadati</taxon>
        <taxon>Pseudomonadota</taxon>
        <taxon>Gammaproteobacteria</taxon>
        <taxon>Alteromonadales</taxon>
        <taxon>Colwelliaceae</taxon>
        <taxon>Thalassotalea</taxon>
    </lineage>
</organism>
<dbReference type="SUPFAM" id="SSF49313">
    <property type="entry name" value="Cadherin-like"/>
    <property type="match status" value="1"/>
</dbReference>
<keyword evidence="4" id="KW-1185">Reference proteome</keyword>
<feature type="region of interest" description="Disordered" evidence="1">
    <location>
        <begin position="566"/>
        <end position="677"/>
    </location>
</feature>
<feature type="region of interest" description="Disordered" evidence="1">
    <location>
        <begin position="515"/>
        <end position="553"/>
    </location>
</feature>
<gene>
    <name evidence="3" type="ORF">RI844_14540</name>
</gene>
<feature type="compositionally biased region" description="Acidic residues" evidence="1">
    <location>
        <begin position="1198"/>
        <end position="1207"/>
    </location>
</feature>
<accession>A0ABZ0GL34</accession>
<feature type="compositionally biased region" description="Basic and acidic residues" evidence="1">
    <location>
        <begin position="665"/>
        <end position="677"/>
    </location>
</feature>
<dbReference type="Gene3D" id="4.10.1080.10">
    <property type="entry name" value="TSP type-3 repeat"/>
    <property type="match status" value="2"/>
</dbReference>
<dbReference type="Gene3D" id="2.60.40.10">
    <property type="entry name" value="Immunoglobulins"/>
    <property type="match status" value="1"/>
</dbReference>